<protein>
    <submittedName>
        <fullName evidence="5">SpaA isopeptide-forming pilin-related protein</fullName>
    </submittedName>
</protein>
<evidence type="ECO:0000313" key="5">
    <source>
        <dbReference type="EMBL" id="WMB28015.1"/>
    </source>
</evidence>
<organism evidence="5 6">
    <name type="scientific">Streptococcus didelphis</name>
    <dbReference type="NCBI Taxonomy" id="102886"/>
    <lineage>
        <taxon>Bacteria</taxon>
        <taxon>Bacillati</taxon>
        <taxon>Bacillota</taxon>
        <taxon>Bacilli</taxon>
        <taxon>Lactobacillales</taxon>
        <taxon>Streptococcaceae</taxon>
        <taxon>Streptococcus</taxon>
    </lineage>
</organism>
<accession>A0ABY9LGQ9</accession>
<dbReference type="RefSeq" id="WP_306675815.1">
    <property type="nucleotide sequence ID" value="NZ_CP110509.1"/>
</dbReference>
<dbReference type="Gene3D" id="2.60.40.740">
    <property type="match status" value="1"/>
</dbReference>
<dbReference type="EMBL" id="CP110509">
    <property type="protein sequence ID" value="WMB28015.1"/>
    <property type="molecule type" value="Genomic_DNA"/>
</dbReference>
<dbReference type="Pfam" id="PF17802">
    <property type="entry name" value="SpaA"/>
    <property type="match status" value="1"/>
</dbReference>
<sequence>MTQKETGTDGKETLPVDYGYYYIASDVNSGSTVMLTSASPDATIHEKNTSSGWGNGGKKTDKTSYNVGDTITYTITYDNAVNYNGSEKVYQYVLSDDMPDASAVQLNKDYKVTVTDSNGVETVLTKADAAATKTYQVTENGNNFNLTIPWAATKTQNADSNLGGADDFYYHGINKITVTYTGVLKSGAEEGSVNATTNKNTARIMPNLVPLNSDPGKDAFVHDGQITITKIDGDTKEKLKGAEFVLINKDNKYLKFEKDSEKVEWVSDLAQATKYTTDANGSVVISGLAEGDYQLHETKAPEGYNLLKDSTTISLKKQTILQLMTQMMDF</sequence>
<evidence type="ECO:0000313" key="6">
    <source>
        <dbReference type="Proteomes" id="UP001238096"/>
    </source>
</evidence>
<keyword evidence="2" id="KW-0964">Secreted</keyword>
<dbReference type="PANTHER" id="PTHR36108">
    <property type="entry name" value="COLOSSIN-B-RELATED"/>
    <property type="match status" value="1"/>
</dbReference>
<dbReference type="SUPFAM" id="SSF49478">
    <property type="entry name" value="Cna protein B-type domain"/>
    <property type="match status" value="1"/>
</dbReference>
<feature type="domain" description="SpaA-like prealbumin fold" evidence="4">
    <location>
        <begin position="224"/>
        <end position="319"/>
    </location>
</feature>
<dbReference type="InterPro" id="IPR041033">
    <property type="entry name" value="SpaA_PFL_dom_1"/>
</dbReference>
<gene>
    <name evidence="5" type="ORF">N1496_08610</name>
</gene>
<dbReference type="PANTHER" id="PTHR36108:SF13">
    <property type="entry name" value="COLOSSIN-B-RELATED"/>
    <property type="match status" value="1"/>
</dbReference>
<proteinExistence type="inferred from homology"/>
<keyword evidence="6" id="KW-1185">Reference proteome</keyword>
<dbReference type="InterPro" id="IPR013783">
    <property type="entry name" value="Ig-like_fold"/>
</dbReference>
<evidence type="ECO:0000256" key="3">
    <source>
        <dbReference type="ARBA" id="ARBA00022729"/>
    </source>
</evidence>
<reference evidence="6" key="1">
    <citation type="submission" date="2022-10" db="EMBL/GenBank/DDBJ databases">
        <title>Streptococcus didelphis as causative of fatal infections in opossums (Didelphis albiventris).</title>
        <authorList>
            <person name="Breyer G.M."/>
            <person name="Da Silva M.E.R.J."/>
            <person name="Siqueira F.M."/>
        </authorList>
    </citation>
    <scope>NUCLEOTIDE SEQUENCE [LARGE SCALE GENOMIC DNA]</scope>
    <source>
        <strain evidence="6">LBVP101/21</strain>
    </source>
</reference>
<evidence type="ECO:0000256" key="1">
    <source>
        <dbReference type="ARBA" id="ARBA00007257"/>
    </source>
</evidence>
<keyword evidence="3" id="KW-0732">Signal</keyword>
<dbReference type="Gene3D" id="2.60.40.10">
    <property type="entry name" value="Immunoglobulins"/>
    <property type="match status" value="1"/>
</dbReference>
<evidence type="ECO:0000256" key="2">
    <source>
        <dbReference type="ARBA" id="ARBA00022525"/>
    </source>
</evidence>
<dbReference type="Proteomes" id="UP001238096">
    <property type="component" value="Chromosome"/>
</dbReference>
<name>A0ABY9LGQ9_9STRE</name>
<comment type="similarity">
    <text evidence="1">Belongs to the serine-aspartate repeat-containing protein (SDr) family.</text>
</comment>
<evidence type="ECO:0000259" key="4">
    <source>
        <dbReference type="Pfam" id="PF17802"/>
    </source>
</evidence>